<dbReference type="EMBL" id="WDER01000033">
    <property type="protein sequence ID" value="KAB6082033.1"/>
    <property type="molecule type" value="Genomic_DNA"/>
</dbReference>
<organism evidence="4 5">
    <name type="scientific">Bacteroides xylanisolvens</name>
    <dbReference type="NCBI Taxonomy" id="371601"/>
    <lineage>
        <taxon>Bacteria</taxon>
        <taxon>Pseudomonadati</taxon>
        <taxon>Bacteroidota</taxon>
        <taxon>Bacteroidia</taxon>
        <taxon>Bacteroidales</taxon>
        <taxon>Bacteroidaceae</taxon>
        <taxon>Bacteroides</taxon>
    </lineage>
</organism>
<dbReference type="EMBL" id="QROO01000028">
    <property type="protein sequence ID" value="RHL34491.1"/>
    <property type="molecule type" value="Genomic_DNA"/>
</dbReference>
<gene>
    <name evidence="4" type="ORF">DW027_18905</name>
    <name evidence="3" type="ORF">GA560_13210</name>
</gene>
<evidence type="ECO:0000256" key="1">
    <source>
        <dbReference type="SAM" id="SignalP"/>
    </source>
</evidence>
<reference evidence="4 5" key="1">
    <citation type="submission" date="2018-08" db="EMBL/GenBank/DDBJ databases">
        <title>A genome reference for cultivated species of the human gut microbiota.</title>
        <authorList>
            <person name="Zou Y."/>
            <person name="Xue W."/>
            <person name="Luo G."/>
        </authorList>
    </citation>
    <scope>NUCLEOTIDE SEQUENCE [LARGE SCALE GENOMIC DNA]</scope>
    <source>
        <strain evidence="4 5">AF38-2</strain>
    </source>
</reference>
<dbReference type="InterPro" id="IPR025485">
    <property type="entry name" value="DUF4377"/>
</dbReference>
<comment type="caution">
    <text evidence="4">The sequence shown here is derived from an EMBL/GenBank/DDBJ whole genome shotgun (WGS) entry which is preliminary data.</text>
</comment>
<dbReference type="Pfam" id="PF14302">
    <property type="entry name" value="DUF4377"/>
    <property type="match status" value="1"/>
</dbReference>
<accession>A0A415KE71</accession>
<proteinExistence type="predicted"/>
<dbReference type="Proteomes" id="UP000474077">
    <property type="component" value="Unassembled WGS sequence"/>
</dbReference>
<keyword evidence="1" id="KW-0732">Signal</keyword>
<feature type="chain" id="PRO_5033816116" evidence="1">
    <location>
        <begin position="24"/>
        <end position="140"/>
    </location>
</feature>
<evidence type="ECO:0000313" key="3">
    <source>
        <dbReference type="EMBL" id="KAB6082033.1"/>
    </source>
</evidence>
<sequence length="140" mass="16339">MKAKNSLKTLLFFICLVSFVSCEKNEDENESKETGYQEYILTVASQKLQGIVGIGVNVLTDVYAVKKDKSQEWKQFADIQDFDYKNGYEYVIKISETNYLDYRRGTPVWSEYKLIEIISKEKKGSQGLPENFIPNWWHTN</sequence>
<dbReference type="RefSeq" id="WP_049703311.1">
    <property type="nucleotide sequence ID" value="NZ_JAASHA010000020.1"/>
</dbReference>
<dbReference type="Proteomes" id="UP000284495">
    <property type="component" value="Unassembled WGS sequence"/>
</dbReference>
<name>A0A415KE71_9BACE</name>
<protein>
    <submittedName>
        <fullName evidence="4">DUF4377 domain-containing protein</fullName>
    </submittedName>
</protein>
<evidence type="ECO:0000313" key="5">
    <source>
        <dbReference type="Proteomes" id="UP000284495"/>
    </source>
</evidence>
<feature type="domain" description="DUF4377" evidence="2">
    <location>
        <begin position="61"/>
        <end position="120"/>
    </location>
</feature>
<evidence type="ECO:0000313" key="6">
    <source>
        <dbReference type="Proteomes" id="UP000474077"/>
    </source>
</evidence>
<evidence type="ECO:0000259" key="2">
    <source>
        <dbReference type="Pfam" id="PF14302"/>
    </source>
</evidence>
<evidence type="ECO:0000313" key="4">
    <source>
        <dbReference type="EMBL" id="RHL34491.1"/>
    </source>
</evidence>
<dbReference type="PROSITE" id="PS51257">
    <property type="entry name" value="PROKAR_LIPOPROTEIN"/>
    <property type="match status" value="1"/>
</dbReference>
<dbReference type="AlphaFoldDB" id="A0A415KE71"/>
<feature type="signal peptide" evidence="1">
    <location>
        <begin position="1"/>
        <end position="23"/>
    </location>
</feature>
<reference evidence="3 6" key="2">
    <citation type="journal article" date="2019" name="Nat. Med.">
        <title>A library of human gut bacterial isolates paired with longitudinal multiomics data enables mechanistic microbiome research.</title>
        <authorList>
            <person name="Poyet M."/>
            <person name="Groussin M."/>
            <person name="Gibbons S.M."/>
            <person name="Avila-Pacheco J."/>
            <person name="Jiang X."/>
            <person name="Kearney S.M."/>
            <person name="Perrotta A.R."/>
            <person name="Berdy B."/>
            <person name="Zhao S."/>
            <person name="Lieberman T.D."/>
            <person name="Swanson P.K."/>
            <person name="Smith M."/>
            <person name="Roesemann S."/>
            <person name="Alexander J.E."/>
            <person name="Rich S.A."/>
            <person name="Livny J."/>
            <person name="Vlamakis H."/>
            <person name="Clish C."/>
            <person name="Bullock K."/>
            <person name="Deik A."/>
            <person name="Scott J."/>
            <person name="Pierce K.A."/>
            <person name="Xavier R.J."/>
            <person name="Alm E.J."/>
        </authorList>
    </citation>
    <scope>NUCLEOTIDE SEQUENCE [LARGE SCALE GENOMIC DNA]</scope>
    <source>
        <strain evidence="3 6">BIOML-A73</strain>
    </source>
</reference>